<keyword evidence="9 14" id="KW-1133">Transmembrane helix</keyword>
<keyword evidence="5" id="KW-0808">Transferase</keyword>
<keyword evidence="4" id="KW-0934">Plastid</keyword>
<dbReference type="EC" id="2.7.1.182" evidence="12"/>
<evidence type="ECO:0000256" key="9">
    <source>
        <dbReference type="ARBA" id="ARBA00022989"/>
    </source>
</evidence>
<dbReference type="InterPro" id="IPR039606">
    <property type="entry name" value="Phytol/farnesol_kinase"/>
</dbReference>
<dbReference type="Proteomes" id="UP000775213">
    <property type="component" value="Unassembled WGS sequence"/>
</dbReference>
<dbReference type="AlphaFoldDB" id="A0AAV7FWW3"/>
<evidence type="ECO:0000256" key="2">
    <source>
        <dbReference type="ARBA" id="ARBA00010794"/>
    </source>
</evidence>
<proteinExistence type="inferred from homology"/>
<keyword evidence="7" id="KW-0418">Kinase</keyword>
<keyword evidence="6 14" id="KW-0812">Transmembrane</keyword>
<feature type="transmembrane region" description="Helical" evidence="14">
    <location>
        <begin position="237"/>
        <end position="260"/>
    </location>
</feature>
<comment type="similarity">
    <text evidence="2">Belongs to the polyprenol kinase family.</text>
</comment>
<keyword evidence="8" id="KW-0809">Transit peptide</keyword>
<dbReference type="PANTHER" id="PTHR32523:SF8">
    <property type="entry name" value="DOLICHOL KINASE"/>
    <property type="match status" value="1"/>
</dbReference>
<evidence type="ECO:0000313" key="16">
    <source>
        <dbReference type="Proteomes" id="UP000775213"/>
    </source>
</evidence>
<evidence type="ECO:0000256" key="10">
    <source>
        <dbReference type="ARBA" id="ARBA00023136"/>
    </source>
</evidence>
<dbReference type="PANTHER" id="PTHR32523">
    <property type="entry name" value="PHYTOL KINASE 1, CHLOROPLASTIC"/>
    <property type="match status" value="1"/>
</dbReference>
<evidence type="ECO:0000256" key="3">
    <source>
        <dbReference type="ARBA" id="ARBA00022528"/>
    </source>
</evidence>
<keyword evidence="3" id="KW-0150">Chloroplast</keyword>
<evidence type="ECO:0000256" key="1">
    <source>
        <dbReference type="ARBA" id="ARBA00004508"/>
    </source>
</evidence>
<sequence>MEFPLIVSSRLMRSTAARNHRLRKESIILHHSPAILFPSLVHPQFAGKCARIGRSRLVSTYATSDAVASMVTILRDGGSAALVMVGGYSLVRAFDSLTMRNVIEQSLSRKIVHVLSGLLYMASWPMFSSSSDARYFAALVPLLNSIRLIIYGLSIVTDESLIKSVTREGKSKELLRGPLYYVLVLLFSSLIFWRESPIGIISVAMMSGGDGFADILGRRYGSLKLPHNRKKSWIGSISMFIFGFIFSIMMLYYFSAFGYFHMDWRTVEKVVLVSLAATIVESLPISQVIDDNITVPITSMLAACLVFGN</sequence>
<keyword evidence="16" id="KW-1185">Reference proteome</keyword>
<evidence type="ECO:0000256" key="5">
    <source>
        <dbReference type="ARBA" id="ARBA00022679"/>
    </source>
</evidence>
<evidence type="ECO:0000256" key="12">
    <source>
        <dbReference type="ARBA" id="ARBA00039024"/>
    </source>
</evidence>
<organism evidence="15 16">
    <name type="scientific">Dendrobium chrysotoxum</name>
    <name type="common">Orchid</name>
    <dbReference type="NCBI Taxonomy" id="161865"/>
    <lineage>
        <taxon>Eukaryota</taxon>
        <taxon>Viridiplantae</taxon>
        <taxon>Streptophyta</taxon>
        <taxon>Embryophyta</taxon>
        <taxon>Tracheophyta</taxon>
        <taxon>Spermatophyta</taxon>
        <taxon>Magnoliopsida</taxon>
        <taxon>Liliopsida</taxon>
        <taxon>Asparagales</taxon>
        <taxon>Orchidaceae</taxon>
        <taxon>Epidendroideae</taxon>
        <taxon>Malaxideae</taxon>
        <taxon>Dendrobiinae</taxon>
        <taxon>Dendrobium</taxon>
    </lineage>
</organism>
<evidence type="ECO:0000256" key="4">
    <source>
        <dbReference type="ARBA" id="ARBA00022640"/>
    </source>
</evidence>
<comment type="catalytic activity">
    <reaction evidence="13">
        <text>phytol + CTP = phytyl phosphate + CDP + H(+)</text>
        <dbReference type="Rhea" id="RHEA:38055"/>
        <dbReference type="ChEBI" id="CHEBI:15378"/>
        <dbReference type="ChEBI" id="CHEBI:17327"/>
        <dbReference type="ChEBI" id="CHEBI:37563"/>
        <dbReference type="ChEBI" id="CHEBI:58069"/>
        <dbReference type="ChEBI" id="CHEBI:75483"/>
        <dbReference type="EC" id="2.7.1.182"/>
    </reaction>
</comment>
<dbReference type="GO" id="GO:0010189">
    <property type="term" value="P:vitamin E biosynthetic process"/>
    <property type="evidence" value="ECO:0007669"/>
    <property type="project" value="TreeGrafter"/>
</dbReference>
<evidence type="ECO:0000256" key="6">
    <source>
        <dbReference type="ARBA" id="ARBA00022692"/>
    </source>
</evidence>
<comment type="subcellular location">
    <subcellularLocation>
        <location evidence="1">Plastid</location>
        <location evidence="1">Chloroplast membrane</location>
        <topology evidence="1">Multi-pass membrane protein</topology>
    </subcellularLocation>
</comment>
<name>A0AAV7FWW3_DENCH</name>
<comment type="pathway">
    <text evidence="11">Cofactor biosynthesis; tocopherol biosynthesis.</text>
</comment>
<reference evidence="15 16" key="1">
    <citation type="journal article" date="2021" name="Hortic Res">
        <title>Chromosome-scale assembly of the Dendrobium chrysotoxum genome enhances the understanding of orchid evolution.</title>
        <authorList>
            <person name="Zhang Y."/>
            <person name="Zhang G.Q."/>
            <person name="Zhang D."/>
            <person name="Liu X.D."/>
            <person name="Xu X.Y."/>
            <person name="Sun W.H."/>
            <person name="Yu X."/>
            <person name="Zhu X."/>
            <person name="Wang Z.W."/>
            <person name="Zhao X."/>
            <person name="Zhong W.Y."/>
            <person name="Chen H."/>
            <person name="Yin W.L."/>
            <person name="Huang T."/>
            <person name="Niu S.C."/>
            <person name="Liu Z.J."/>
        </authorList>
    </citation>
    <scope>NUCLEOTIDE SEQUENCE [LARGE SCALE GENOMIC DNA]</scope>
    <source>
        <strain evidence="15">Lindl</strain>
    </source>
</reference>
<evidence type="ECO:0000313" key="15">
    <source>
        <dbReference type="EMBL" id="KAH0448561.1"/>
    </source>
</evidence>
<dbReference type="GO" id="GO:0010276">
    <property type="term" value="F:phytol kinase activity"/>
    <property type="evidence" value="ECO:0007669"/>
    <property type="project" value="UniProtKB-EC"/>
</dbReference>
<accession>A0AAV7FWW3</accession>
<evidence type="ECO:0000256" key="7">
    <source>
        <dbReference type="ARBA" id="ARBA00022777"/>
    </source>
</evidence>
<evidence type="ECO:0000256" key="14">
    <source>
        <dbReference type="SAM" id="Phobius"/>
    </source>
</evidence>
<evidence type="ECO:0000256" key="8">
    <source>
        <dbReference type="ARBA" id="ARBA00022946"/>
    </source>
</evidence>
<protein>
    <recommendedName>
        <fullName evidence="12">phytol kinase</fullName>
        <ecNumber evidence="12">2.7.1.182</ecNumber>
    </recommendedName>
</protein>
<evidence type="ECO:0000256" key="13">
    <source>
        <dbReference type="ARBA" id="ARBA00048889"/>
    </source>
</evidence>
<gene>
    <name evidence="15" type="ORF">IEQ34_022361</name>
</gene>
<dbReference type="EMBL" id="JAGFBR010000019">
    <property type="protein sequence ID" value="KAH0448561.1"/>
    <property type="molecule type" value="Genomic_DNA"/>
</dbReference>
<dbReference type="GO" id="GO:0031969">
    <property type="term" value="C:chloroplast membrane"/>
    <property type="evidence" value="ECO:0007669"/>
    <property type="project" value="UniProtKB-SubCell"/>
</dbReference>
<comment type="caution">
    <text evidence="15">The sequence shown here is derived from an EMBL/GenBank/DDBJ whole genome shotgun (WGS) entry which is preliminary data.</text>
</comment>
<feature type="transmembrane region" description="Helical" evidence="14">
    <location>
        <begin position="174"/>
        <end position="192"/>
    </location>
</feature>
<feature type="transmembrane region" description="Helical" evidence="14">
    <location>
        <begin position="133"/>
        <end position="153"/>
    </location>
</feature>
<keyword evidence="10 14" id="KW-0472">Membrane</keyword>
<evidence type="ECO:0000256" key="11">
    <source>
        <dbReference type="ARBA" id="ARBA00024015"/>
    </source>
</evidence>